<gene>
    <name evidence="1" type="ORF">NIES3804_37990</name>
</gene>
<comment type="caution">
    <text evidence="1">The sequence shown here is derived from an EMBL/GenBank/DDBJ whole genome shotgun (WGS) entry which is preliminary data.</text>
</comment>
<evidence type="ECO:0000313" key="1">
    <source>
        <dbReference type="EMBL" id="GCL52211.1"/>
    </source>
</evidence>
<reference evidence="1 2" key="1">
    <citation type="submission" date="2019-02" db="EMBL/GenBank/DDBJ databases">
        <title>Draft genome sequence of Arthrospira platensis NIES-3804.</title>
        <authorList>
            <person name="Yamaguchi H."/>
            <person name="Suzuki S."/>
            <person name="Kawachi M."/>
        </authorList>
    </citation>
    <scope>NUCLEOTIDE SEQUENCE [LARGE SCALE GENOMIC DNA]</scope>
    <source>
        <strain evidence="1 2">NIES-3804</strain>
    </source>
</reference>
<evidence type="ECO:0000313" key="2">
    <source>
        <dbReference type="Proteomes" id="UP000435041"/>
    </source>
</evidence>
<sequence length="57" mass="6588">MVTFYLELNTNVACQADNFFSQFNIVLFVYPNVRTVAFNPMPSILAFNTLTIFEGFR</sequence>
<dbReference type="Proteomes" id="UP000435041">
    <property type="component" value="Unassembled WGS sequence"/>
</dbReference>
<dbReference type="EMBL" id="BJCI01000089">
    <property type="protein sequence ID" value="GCL52211.1"/>
    <property type="molecule type" value="Genomic_DNA"/>
</dbReference>
<name>A0A6H9GAM2_MICAE</name>
<dbReference type="AlphaFoldDB" id="A0A6H9GAM2"/>
<accession>A0A6H9GAM2</accession>
<proteinExistence type="predicted"/>
<organism evidence="1 2">
    <name type="scientific">Microcystis aeruginosa NIES-3804</name>
    <dbReference type="NCBI Taxonomy" id="2517783"/>
    <lineage>
        <taxon>Bacteria</taxon>
        <taxon>Bacillati</taxon>
        <taxon>Cyanobacteriota</taxon>
        <taxon>Cyanophyceae</taxon>
        <taxon>Oscillatoriophycideae</taxon>
        <taxon>Chroococcales</taxon>
        <taxon>Microcystaceae</taxon>
        <taxon>Microcystis</taxon>
    </lineage>
</organism>
<protein>
    <submittedName>
        <fullName evidence="1">Uncharacterized protein</fullName>
    </submittedName>
</protein>